<feature type="compositionally biased region" description="Polar residues" evidence="1">
    <location>
        <begin position="62"/>
        <end position="73"/>
    </location>
</feature>
<reference evidence="2 3" key="1">
    <citation type="submission" date="2014-04" db="EMBL/GenBank/DDBJ databases">
        <authorList>
            <consortium name="DOE Joint Genome Institute"/>
            <person name="Kuo A."/>
            <person name="Kohler A."/>
            <person name="Costa M.D."/>
            <person name="Nagy L.G."/>
            <person name="Floudas D."/>
            <person name="Copeland A."/>
            <person name="Barry K.W."/>
            <person name="Cichocki N."/>
            <person name="Veneault-Fourrey C."/>
            <person name="LaButti K."/>
            <person name="Lindquist E.A."/>
            <person name="Lipzen A."/>
            <person name="Lundell T."/>
            <person name="Morin E."/>
            <person name="Murat C."/>
            <person name="Sun H."/>
            <person name="Tunlid A."/>
            <person name="Henrissat B."/>
            <person name="Grigoriev I.V."/>
            <person name="Hibbett D.S."/>
            <person name="Martin F."/>
            <person name="Nordberg H.P."/>
            <person name="Cantor M.N."/>
            <person name="Hua S.X."/>
        </authorList>
    </citation>
    <scope>NUCLEOTIDE SEQUENCE [LARGE SCALE GENOMIC DNA]</scope>
    <source>
        <strain evidence="2 3">Marx 270</strain>
    </source>
</reference>
<reference evidence="3" key="2">
    <citation type="submission" date="2015-01" db="EMBL/GenBank/DDBJ databases">
        <title>Evolutionary Origins and Diversification of the Mycorrhizal Mutualists.</title>
        <authorList>
            <consortium name="DOE Joint Genome Institute"/>
            <consortium name="Mycorrhizal Genomics Consortium"/>
            <person name="Kohler A."/>
            <person name="Kuo A."/>
            <person name="Nagy L.G."/>
            <person name="Floudas D."/>
            <person name="Copeland A."/>
            <person name="Barry K.W."/>
            <person name="Cichocki N."/>
            <person name="Veneault-Fourrey C."/>
            <person name="LaButti K."/>
            <person name="Lindquist E.A."/>
            <person name="Lipzen A."/>
            <person name="Lundell T."/>
            <person name="Morin E."/>
            <person name="Murat C."/>
            <person name="Riley R."/>
            <person name="Ohm R."/>
            <person name="Sun H."/>
            <person name="Tunlid A."/>
            <person name="Henrissat B."/>
            <person name="Grigoriev I.V."/>
            <person name="Hibbett D.S."/>
            <person name="Martin F."/>
        </authorList>
    </citation>
    <scope>NUCLEOTIDE SEQUENCE [LARGE SCALE GENOMIC DNA]</scope>
    <source>
        <strain evidence="3">Marx 270</strain>
    </source>
</reference>
<dbReference type="InParanoid" id="A0A0C3NSA6"/>
<dbReference type="AlphaFoldDB" id="A0A0C3NSA6"/>
<evidence type="ECO:0000313" key="3">
    <source>
        <dbReference type="Proteomes" id="UP000054217"/>
    </source>
</evidence>
<organism evidence="2 3">
    <name type="scientific">Pisolithus tinctorius Marx 270</name>
    <dbReference type="NCBI Taxonomy" id="870435"/>
    <lineage>
        <taxon>Eukaryota</taxon>
        <taxon>Fungi</taxon>
        <taxon>Dikarya</taxon>
        <taxon>Basidiomycota</taxon>
        <taxon>Agaricomycotina</taxon>
        <taxon>Agaricomycetes</taxon>
        <taxon>Agaricomycetidae</taxon>
        <taxon>Boletales</taxon>
        <taxon>Sclerodermatineae</taxon>
        <taxon>Pisolithaceae</taxon>
        <taxon>Pisolithus</taxon>
    </lineage>
</organism>
<name>A0A0C3NSA6_PISTI</name>
<feature type="region of interest" description="Disordered" evidence="1">
    <location>
        <begin position="47"/>
        <end position="73"/>
    </location>
</feature>
<keyword evidence="3" id="KW-1185">Reference proteome</keyword>
<protein>
    <submittedName>
        <fullName evidence="2">Uncharacterized protein</fullName>
    </submittedName>
</protein>
<dbReference type="EMBL" id="KN832016">
    <property type="protein sequence ID" value="KIN98365.1"/>
    <property type="molecule type" value="Genomic_DNA"/>
</dbReference>
<accession>A0A0C3NSA6</accession>
<dbReference type="HOGENOM" id="CLU_1876281_0_0_1"/>
<dbReference type="Proteomes" id="UP000054217">
    <property type="component" value="Unassembled WGS sequence"/>
</dbReference>
<evidence type="ECO:0000256" key="1">
    <source>
        <dbReference type="SAM" id="MobiDB-lite"/>
    </source>
</evidence>
<proteinExistence type="predicted"/>
<evidence type="ECO:0000313" key="2">
    <source>
        <dbReference type="EMBL" id="KIN98365.1"/>
    </source>
</evidence>
<sequence>MFPLPASVPDVLNAPSAVPGQSAAPAPTMLTNPPLAPTLTIPPLPIGASPVVAMPHPPKAPQPQSRNPGSQHQQALAAYMLLSPSSKASVDTLIDAEHARLSASHWSTVKLPICFDLDEQAPCLIPKAVNLFCMVF</sequence>
<gene>
    <name evidence="2" type="ORF">M404DRAFT_31380</name>
</gene>